<name>A0A2B7WYN8_9EURO</name>
<dbReference type="EMBL" id="PDNB01000168">
    <property type="protein sequence ID" value="PGH01687.1"/>
    <property type="molecule type" value="Genomic_DNA"/>
</dbReference>
<dbReference type="Gene3D" id="3.90.1200.10">
    <property type="match status" value="1"/>
</dbReference>
<organism evidence="2 3">
    <name type="scientific">Helicocarpus griseus UAMH5409</name>
    <dbReference type="NCBI Taxonomy" id="1447875"/>
    <lineage>
        <taxon>Eukaryota</taxon>
        <taxon>Fungi</taxon>
        <taxon>Dikarya</taxon>
        <taxon>Ascomycota</taxon>
        <taxon>Pezizomycotina</taxon>
        <taxon>Eurotiomycetes</taxon>
        <taxon>Eurotiomycetidae</taxon>
        <taxon>Onygenales</taxon>
        <taxon>Ajellomycetaceae</taxon>
        <taxon>Helicocarpus</taxon>
    </lineage>
</organism>
<protein>
    <recommendedName>
        <fullName evidence="1">Aminoglycoside phosphotransferase domain-containing protein</fullName>
    </recommendedName>
</protein>
<feature type="domain" description="Aminoglycoside phosphotransferase" evidence="1">
    <location>
        <begin position="102"/>
        <end position="250"/>
    </location>
</feature>
<keyword evidence="3" id="KW-1185">Reference proteome</keyword>
<comment type="caution">
    <text evidence="2">The sequence shown here is derived from an EMBL/GenBank/DDBJ whole genome shotgun (WGS) entry which is preliminary data.</text>
</comment>
<dbReference type="AlphaFoldDB" id="A0A2B7WYN8"/>
<dbReference type="Proteomes" id="UP000223968">
    <property type="component" value="Unassembled WGS sequence"/>
</dbReference>
<dbReference type="STRING" id="1447875.A0A2B7WYN8"/>
<dbReference type="Pfam" id="PF01636">
    <property type="entry name" value="APH"/>
    <property type="match status" value="1"/>
</dbReference>
<dbReference type="PANTHER" id="PTHR21310:SF15">
    <property type="entry name" value="AMINOGLYCOSIDE PHOSPHOTRANSFERASE DOMAIN-CONTAINING PROTEIN"/>
    <property type="match status" value="1"/>
</dbReference>
<dbReference type="OrthoDB" id="4177811at2759"/>
<sequence>MSDPEENWESYSAQYASAQAGHIDQLRGRIDPIKLCFRASSLRQGIPCTVDLSRKRLCAMMGGQNCHGEIIFDDNVTWLARFRLPRTSSQPSEARAWILRNPTPEIFDWACESDPENPIGADYILMEKLDGKPLTWKKATPQQKEKVMQQLASHISQLARLEGARLDRFFPLEGSKALLESYLAMIANGEIDSCCPVDTYLVHRFRQYIVGTLSKEIPAGDKFFLKHPDDKGDHILVNDRFDIVGIIDWEWTRTVSKAEAFSSPCTMWPVAEFYTVSNKLSAEELQFAAMFQRRAGKILPTMY</sequence>
<evidence type="ECO:0000313" key="2">
    <source>
        <dbReference type="EMBL" id="PGH01687.1"/>
    </source>
</evidence>
<dbReference type="InterPro" id="IPR051678">
    <property type="entry name" value="AGP_Transferase"/>
</dbReference>
<gene>
    <name evidence="2" type="ORF">AJ79_07840</name>
</gene>
<dbReference type="SUPFAM" id="SSF56112">
    <property type="entry name" value="Protein kinase-like (PK-like)"/>
    <property type="match status" value="1"/>
</dbReference>
<dbReference type="InterPro" id="IPR002575">
    <property type="entry name" value="Aminoglycoside_PTrfase"/>
</dbReference>
<evidence type="ECO:0000259" key="1">
    <source>
        <dbReference type="Pfam" id="PF01636"/>
    </source>
</evidence>
<dbReference type="InterPro" id="IPR011009">
    <property type="entry name" value="Kinase-like_dom_sf"/>
</dbReference>
<proteinExistence type="predicted"/>
<evidence type="ECO:0000313" key="3">
    <source>
        <dbReference type="Proteomes" id="UP000223968"/>
    </source>
</evidence>
<dbReference type="PANTHER" id="PTHR21310">
    <property type="entry name" value="AMINOGLYCOSIDE PHOSPHOTRANSFERASE-RELATED-RELATED"/>
    <property type="match status" value="1"/>
</dbReference>
<reference evidence="2 3" key="1">
    <citation type="submission" date="2017-10" db="EMBL/GenBank/DDBJ databases">
        <title>Comparative genomics in systemic dimorphic fungi from Ajellomycetaceae.</title>
        <authorList>
            <person name="Munoz J.F."/>
            <person name="Mcewen J.G."/>
            <person name="Clay O.K."/>
            <person name="Cuomo C.A."/>
        </authorList>
    </citation>
    <scope>NUCLEOTIDE SEQUENCE [LARGE SCALE GENOMIC DNA]</scope>
    <source>
        <strain evidence="2 3">UAMH5409</strain>
    </source>
</reference>
<accession>A0A2B7WYN8</accession>